<reference evidence="13" key="2">
    <citation type="submission" date="2025-09" db="UniProtKB">
        <authorList>
            <consortium name="Ensembl"/>
        </authorList>
    </citation>
    <scope>IDENTIFICATION</scope>
</reference>
<keyword evidence="6" id="KW-0498">Mitosis</keyword>
<evidence type="ECO:0000256" key="6">
    <source>
        <dbReference type="ARBA" id="ARBA00022776"/>
    </source>
</evidence>
<evidence type="ECO:0000256" key="2">
    <source>
        <dbReference type="ARBA" id="ARBA00004584"/>
    </source>
</evidence>
<dbReference type="GO" id="GO:0005634">
    <property type="term" value="C:nucleus"/>
    <property type="evidence" value="ECO:0007669"/>
    <property type="project" value="UniProtKB-SubCell"/>
</dbReference>
<keyword evidence="5" id="KW-0132">Cell division</keyword>
<dbReference type="InterPro" id="IPR046466">
    <property type="entry name" value="Borealin_C"/>
</dbReference>
<keyword evidence="14" id="KW-1185">Reference proteome</keyword>
<dbReference type="OMA" id="INIRHIK"/>
<evidence type="ECO:0000256" key="7">
    <source>
        <dbReference type="ARBA" id="ARBA00023242"/>
    </source>
</evidence>
<evidence type="ECO:0000256" key="9">
    <source>
        <dbReference type="ARBA" id="ARBA00023328"/>
    </source>
</evidence>
<dbReference type="Gene3D" id="6.10.140.560">
    <property type="match status" value="1"/>
</dbReference>
<dbReference type="Pfam" id="PF10444">
    <property type="entry name" value="Nbl1_Borealin_N"/>
    <property type="match status" value="1"/>
</dbReference>
<feature type="domain" description="Borealin C-terminal" evidence="12">
    <location>
        <begin position="218"/>
        <end position="294"/>
    </location>
</feature>
<keyword evidence="9" id="KW-0137">Centromere</keyword>
<organism evidence="13 14">
    <name type="scientific">Cyprinus carpio carpio</name>
    <dbReference type="NCBI Taxonomy" id="630221"/>
    <lineage>
        <taxon>Eukaryota</taxon>
        <taxon>Metazoa</taxon>
        <taxon>Chordata</taxon>
        <taxon>Craniata</taxon>
        <taxon>Vertebrata</taxon>
        <taxon>Euteleostomi</taxon>
        <taxon>Actinopterygii</taxon>
        <taxon>Neopterygii</taxon>
        <taxon>Teleostei</taxon>
        <taxon>Ostariophysi</taxon>
        <taxon>Cypriniformes</taxon>
        <taxon>Cyprinidae</taxon>
        <taxon>Cyprininae</taxon>
        <taxon>Cyprinus</taxon>
    </lineage>
</organism>
<evidence type="ECO:0000256" key="8">
    <source>
        <dbReference type="ARBA" id="ARBA00023306"/>
    </source>
</evidence>
<dbReference type="InterPro" id="IPR018851">
    <property type="entry name" value="Borealin_N"/>
</dbReference>
<dbReference type="Gene3D" id="6.10.250.1900">
    <property type="match status" value="1"/>
</dbReference>
<name>A0A8C1AWM0_CYPCA</name>
<protein>
    <submittedName>
        <fullName evidence="13">Cell division cycle associated 8</fullName>
    </submittedName>
</protein>
<evidence type="ECO:0000256" key="5">
    <source>
        <dbReference type="ARBA" id="ARBA00022618"/>
    </source>
</evidence>
<evidence type="ECO:0000313" key="13">
    <source>
        <dbReference type="Ensembl" id="ENSCCRP00000023674.2"/>
    </source>
</evidence>
<proteinExistence type="inferred from homology"/>
<dbReference type="GO" id="GO:0000070">
    <property type="term" value="P:mitotic sister chromatid segregation"/>
    <property type="evidence" value="ECO:0007669"/>
    <property type="project" value="TreeGrafter"/>
</dbReference>
<comment type="similarity">
    <text evidence="3">Belongs to the borealin family.</text>
</comment>
<evidence type="ECO:0000256" key="1">
    <source>
        <dbReference type="ARBA" id="ARBA00004123"/>
    </source>
</evidence>
<evidence type="ECO:0000256" key="10">
    <source>
        <dbReference type="SAM" id="MobiDB-lite"/>
    </source>
</evidence>
<accession>A0A8C1AWM0</accession>
<dbReference type="GeneTree" id="ENSGT00390000011115"/>
<dbReference type="GO" id="GO:0032133">
    <property type="term" value="C:chromosome passenger complex"/>
    <property type="evidence" value="ECO:0007669"/>
    <property type="project" value="TreeGrafter"/>
</dbReference>
<dbReference type="PANTHER" id="PTHR16040:SF8">
    <property type="entry name" value="BOREALIN"/>
    <property type="match status" value="1"/>
</dbReference>
<dbReference type="Proteomes" id="UP001108240">
    <property type="component" value="Unplaced"/>
</dbReference>
<comment type="subcellular location">
    <subcellularLocation>
        <location evidence="2">Chromosome</location>
        <location evidence="2">Centromere</location>
    </subcellularLocation>
    <subcellularLocation>
        <location evidence="1">Nucleus</location>
    </subcellularLocation>
</comment>
<feature type="region of interest" description="Disordered" evidence="10">
    <location>
        <begin position="112"/>
        <end position="160"/>
    </location>
</feature>
<evidence type="ECO:0000313" key="14">
    <source>
        <dbReference type="Proteomes" id="UP001108240"/>
    </source>
</evidence>
<evidence type="ECO:0000259" key="11">
    <source>
        <dbReference type="Pfam" id="PF10444"/>
    </source>
</evidence>
<dbReference type="AlphaFoldDB" id="A0A8C1AWM0"/>
<dbReference type="GO" id="GO:0051233">
    <property type="term" value="C:spindle midzone"/>
    <property type="evidence" value="ECO:0007669"/>
    <property type="project" value="TreeGrafter"/>
</dbReference>
<evidence type="ECO:0000259" key="12">
    <source>
        <dbReference type="Pfam" id="PF10512"/>
    </source>
</evidence>
<feature type="domain" description="Borealin N-terminal" evidence="11">
    <location>
        <begin position="20"/>
        <end position="75"/>
    </location>
</feature>
<evidence type="ECO:0000256" key="4">
    <source>
        <dbReference type="ARBA" id="ARBA00022454"/>
    </source>
</evidence>
<dbReference type="Ensembl" id="ENSCCRT00000025709.2">
    <property type="protein sequence ID" value="ENSCCRP00000023674.2"/>
    <property type="gene ID" value="ENSCCRG00000012935.2"/>
</dbReference>
<dbReference type="InterPro" id="IPR018867">
    <property type="entry name" value="Cell_div_borealin"/>
</dbReference>
<evidence type="ECO:0000256" key="3">
    <source>
        <dbReference type="ARBA" id="ARBA00009914"/>
    </source>
</evidence>
<dbReference type="GO" id="GO:0051301">
    <property type="term" value="P:cell division"/>
    <property type="evidence" value="ECO:0007669"/>
    <property type="project" value="UniProtKB-KW"/>
</dbReference>
<reference evidence="13" key="1">
    <citation type="submission" date="2025-08" db="UniProtKB">
        <authorList>
            <consortium name="Ensembl"/>
        </authorList>
    </citation>
    <scope>IDENTIFICATION</scope>
</reference>
<sequence length="360" mass="40024">MAPRKRTQNAKNKKNAKTPKLEAFLLDFDDEVHTIVERLKEKTNNLLKDADNLYKTALIKLPMAVRKINWIEYCNIEKPKSPVDDSKVREEAAQVELAIAENHVIPKFAAKEAKNDTNSEDENMAPLKSTVKKKKASKKAPSTSKKARALSISKQGNTIQRSTRKPLITPARSLLESSVIGTTPLITPRFDPRIPFQYIKINLALHSPHLCNLNTIFASPRLPKTPALRLARHREKVFSMSVNGSPIAGGGEDIVISVPIGNGECIQLLASEMDSVDLSQLDEKALRSIRNLQKLPSRCDLELVGAKLCRAVALQGLSLRPLVYSDSCRIVSRLFVEQSERPFNPSALCTPILSHVIFVL</sequence>
<dbReference type="GO" id="GO:0000775">
    <property type="term" value="C:chromosome, centromeric region"/>
    <property type="evidence" value="ECO:0007669"/>
    <property type="project" value="UniProtKB-SubCell"/>
</dbReference>
<keyword evidence="4" id="KW-0158">Chromosome</keyword>
<dbReference type="PANTHER" id="PTHR16040">
    <property type="entry name" value="AUSTRALIN, ISOFORM A-RELATED"/>
    <property type="match status" value="1"/>
</dbReference>
<keyword evidence="8" id="KW-0131">Cell cycle</keyword>
<keyword evidence="7" id="KW-0539">Nucleus</keyword>
<dbReference type="Pfam" id="PF10512">
    <property type="entry name" value="Borealin"/>
    <property type="match status" value="1"/>
</dbReference>